<dbReference type="VEuPathDB" id="FungiDB:SCHCODRAFT_02568053"/>
<organism evidence="3">
    <name type="scientific">Schizophyllum commune (strain H4-8 / FGSC 9210)</name>
    <name type="common">Split gill fungus</name>
    <dbReference type="NCBI Taxonomy" id="578458"/>
    <lineage>
        <taxon>Eukaryota</taxon>
        <taxon>Fungi</taxon>
        <taxon>Dikarya</taxon>
        <taxon>Basidiomycota</taxon>
        <taxon>Agaricomycotina</taxon>
        <taxon>Agaricomycetes</taxon>
        <taxon>Agaricomycetidae</taxon>
        <taxon>Agaricales</taxon>
        <taxon>Schizophyllaceae</taxon>
        <taxon>Schizophyllum</taxon>
    </lineage>
</organism>
<feature type="non-terminal residue" evidence="2">
    <location>
        <position position="225"/>
    </location>
</feature>
<dbReference type="OrthoDB" id="3230070at2759"/>
<keyword evidence="3" id="KW-1185">Reference proteome</keyword>
<reference evidence="2 3" key="1">
    <citation type="journal article" date="2010" name="Nat. Biotechnol.">
        <title>Genome sequence of the model mushroom Schizophyllum commune.</title>
        <authorList>
            <person name="Ohm R.A."/>
            <person name="de Jong J.F."/>
            <person name="Lugones L.G."/>
            <person name="Aerts A."/>
            <person name="Kothe E."/>
            <person name="Stajich J.E."/>
            <person name="de Vries R.P."/>
            <person name="Record E."/>
            <person name="Levasseur A."/>
            <person name="Baker S.E."/>
            <person name="Bartholomew K.A."/>
            <person name="Coutinho P.M."/>
            <person name="Erdmann S."/>
            <person name="Fowler T.J."/>
            <person name="Gathman A.C."/>
            <person name="Lombard V."/>
            <person name="Henrissat B."/>
            <person name="Knabe N."/>
            <person name="Kuees U."/>
            <person name="Lilly W.W."/>
            <person name="Lindquist E."/>
            <person name="Lucas S."/>
            <person name="Magnuson J.K."/>
            <person name="Piumi F."/>
            <person name="Raudaskoski M."/>
            <person name="Salamov A."/>
            <person name="Schmutz J."/>
            <person name="Schwarze F.W.M.R."/>
            <person name="vanKuyk P.A."/>
            <person name="Horton J.S."/>
            <person name="Grigoriev I.V."/>
            <person name="Woesten H.A.B."/>
        </authorList>
    </citation>
    <scope>NUCLEOTIDE SEQUENCE [LARGE SCALE GENOMIC DNA]</scope>
    <source>
        <strain evidence="3">H4-8 / FGSC 9210</strain>
    </source>
</reference>
<sequence>MHHIAAIVPIPHLLRRQSENATTRLRTLSTNSQVLARTPSSWEEHSPSVPFPVRPQNESSSKPPTIIHRLPNLTHPDSERLFPYNTTPWDRHHPWGARLDTQFHRHRLSPQDRAGYIRSVRHRILALNANATALTVYTDGERKPVNGRRRTGVHPARIPLGRCAGIYDAEMWALAAGAARTRDLLSQHPHLGTFFSLLTTSLPYVRLPTLLLISHRLHLLSSQNT</sequence>
<dbReference type="Proteomes" id="UP000007431">
    <property type="component" value="Unassembled WGS sequence"/>
</dbReference>
<evidence type="ECO:0000313" key="2">
    <source>
        <dbReference type="EMBL" id="EFI99253.1"/>
    </source>
</evidence>
<dbReference type="OMA" id="HSWGERL"/>
<dbReference type="HOGENOM" id="CLU_1230528_0_0_1"/>
<dbReference type="GeneID" id="9592312"/>
<proteinExistence type="predicted"/>
<evidence type="ECO:0000313" key="3">
    <source>
        <dbReference type="Proteomes" id="UP000007431"/>
    </source>
</evidence>
<dbReference type="RefSeq" id="XP_003034156.1">
    <property type="nucleotide sequence ID" value="XM_003034110.1"/>
</dbReference>
<gene>
    <name evidence="2" type="ORF">SCHCODRAFT_106370</name>
</gene>
<feature type="compositionally biased region" description="Polar residues" evidence="1">
    <location>
        <begin position="29"/>
        <end position="41"/>
    </location>
</feature>
<protein>
    <submittedName>
        <fullName evidence="2">Uncharacterized protein</fullName>
    </submittedName>
</protein>
<name>D8PYG4_SCHCM</name>
<feature type="region of interest" description="Disordered" evidence="1">
    <location>
        <begin position="29"/>
        <end position="72"/>
    </location>
</feature>
<dbReference type="AlphaFoldDB" id="D8PYG4"/>
<dbReference type="InParanoid" id="D8PYG4"/>
<accession>D8PYG4</accession>
<dbReference type="KEGG" id="scm:SCHCO_02568053"/>
<evidence type="ECO:0000256" key="1">
    <source>
        <dbReference type="SAM" id="MobiDB-lite"/>
    </source>
</evidence>
<dbReference type="EMBL" id="GL377304">
    <property type="protein sequence ID" value="EFI99253.1"/>
    <property type="molecule type" value="Genomic_DNA"/>
</dbReference>